<dbReference type="InterPro" id="IPR001611">
    <property type="entry name" value="Leu-rich_rpt"/>
</dbReference>
<dbReference type="InterPro" id="IPR032675">
    <property type="entry name" value="LRR_dom_sf"/>
</dbReference>
<feature type="compositionally biased region" description="Basic and acidic residues" evidence="4">
    <location>
        <begin position="292"/>
        <end position="312"/>
    </location>
</feature>
<dbReference type="Proteomes" id="UP001190700">
    <property type="component" value="Unassembled WGS sequence"/>
</dbReference>
<protein>
    <submittedName>
        <fullName evidence="5">Uncharacterized protein</fullName>
    </submittedName>
</protein>
<dbReference type="Pfam" id="PF13516">
    <property type="entry name" value="LRR_6"/>
    <property type="match status" value="1"/>
</dbReference>
<dbReference type="EMBL" id="LGRX02034715">
    <property type="protein sequence ID" value="KAK3237053.1"/>
    <property type="molecule type" value="Genomic_DNA"/>
</dbReference>
<dbReference type="AlphaFoldDB" id="A0AAE0EQE3"/>
<evidence type="ECO:0000256" key="2">
    <source>
        <dbReference type="ARBA" id="ARBA00022614"/>
    </source>
</evidence>
<accession>A0AAE0EQE3</accession>
<evidence type="ECO:0000256" key="4">
    <source>
        <dbReference type="SAM" id="MobiDB-lite"/>
    </source>
</evidence>
<dbReference type="PANTHER" id="PTHR46652">
    <property type="entry name" value="LEUCINE-RICH REPEAT AND IQ DOMAIN-CONTAINING PROTEIN 1-RELATED"/>
    <property type="match status" value="1"/>
</dbReference>
<dbReference type="GO" id="GO:0005930">
    <property type="term" value="C:axoneme"/>
    <property type="evidence" value="ECO:0007669"/>
    <property type="project" value="UniProtKB-SubCell"/>
</dbReference>
<dbReference type="InterPro" id="IPR025875">
    <property type="entry name" value="Leu-rich_rpt_4"/>
</dbReference>
<feature type="region of interest" description="Disordered" evidence="4">
    <location>
        <begin position="576"/>
        <end position="662"/>
    </location>
</feature>
<dbReference type="Gene3D" id="3.80.10.10">
    <property type="entry name" value="Ribonuclease Inhibitor"/>
    <property type="match status" value="2"/>
</dbReference>
<dbReference type="InterPro" id="IPR003591">
    <property type="entry name" value="Leu-rich_rpt_typical-subtyp"/>
</dbReference>
<evidence type="ECO:0000313" key="6">
    <source>
        <dbReference type="Proteomes" id="UP001190700"/>
    </source>
</evidence>
<dbReference type="Pfam" id="PF21040">
    <property type="entry name" value="CEP104-like_TOG"/>
    <property type="match status" value="1"/>
</dbReference>
<dbReference type="Pfam" id="PF12799">
    <property type="entry name" value="LRR_4"/>
    <property type="match status" value="1"/>
</dbReference>
<organism evidence="5 6">
    <name type="scientific">Cymbomonas tetramitiformis</name>
    <dbReference type="NCBI Taxonomy" id="36881"/>
    <lineage>
        <taxon>Eukaryota</taxon>
        <taxon>Viridiplantae</taxon>
        <taxon>Chlorophyta</taxon>
        <taxon>Pyramimonadophyceae</taxon>
        <taxon>Pyramimonadales</taxon>
        <taxon>Pyramimonadaceae</taxon>
        <taxon>Cymbomonas</taxon>
    </lineage>
</organism>
<proteinExistence type="predicted"/>
<evidence type="ECO:0000256" key="1">
    <source>
        <dbReference type="ARBA" id="ARBA00004430"/>
    </source>
</evidence>
<evidence type="ECO:0000256" key="3">
    <source>
        <dbReference type="ARBA" id="ARBA00022737"/>
    </source>
</evidence>
<comment type="caution">
    <text evidence="5">The sequence shown here is derived from an EMBL/GenBank/DDBJ whole genome shotgun (WGS) entry which is preliminary data.</text>
</comment>
<dbReference type="InterPro" id="IPR050836">
    <property type="entry name" value="SDS22/Internalin_LRR"/>
</dbReference>
<dbReference type="PANTHER" id="PTHR46652:SF3">
    <property type="entry name" value="LEUCINE-RICH REPEAT-CONTAINING PROTEIN 9"/>
    <property type="match status" value="1"/>
</dbReference>
<dbReference type="CDD" id="cd21340">
    <property type="entry name" value="PPP1R42"/>
    <property type="match status" value="1"/>
</dbReference>
<name>A0AAE0EQE3_9CHLO</name>
<dbReference type="PROSITE" id="PS51450">
    <property type="entry name" value="LRR"/>
    <property type="match status" value="4"/>
</dbReference>
<keyword evidence="6" id="KW-1185">Reference proteome</keyword>
<reference evidence="5 6" key="1">
    <citation type="journal article" date="2015" name="Genome Biol. Evol.">
        <title>Comparative Genomics of a Bacterivorous Green Alga Reveals Evolutionary Causalities and Consequences of Phago-Mixotrophic Mode of Nutrition.</title>
        <authorList>
            <person name="Burns J.A."/>
            <person name="Paasch A."/>
            <person name="Narechania A."/>
            <person name="Kim E."/>
        </authorList>
    </citation>
    <scope>NUCLEOTIDE SEQUENCE [LARGE SCALE GENOMIC DNA]</scope>
    <source>
        <strain evidence="5 6">PLY_AMNH</strain>
    </source>
</reference>
<keyword evidence="3" id="KW-0677">Repeat</keyword>
<sequence length="662" mass="71936">MTTSEGVSPLAAVTGNVFGDKLANSALGAEDISEKITSLQTVASLLQGAEFFPKGQVTLECIEDPERPNVVHPDVVLQASLAVLVSALLDRDIPHAVSDGLYAVVLGEEVSKASRSSSRNGTEAADSSPVVKSFVNRLEQAGGVAERVSQVMLPLLTSSAVSDVGLHTRALQVLLKLLQQPQVGAPPVVDACLQAVRAKMDNQGSPPVLGVRLVQFLVGNIILGPATGLTLEKVMVPFVLGLMSNNADVRKASILGTVEAYRTAGNRVFPFLQECPKMLQEELNAAFITVDNEPKSSKPPSREIPGDTREPESLGNVTGGGEEVYGHNEVVPTREMLLVCSGQQTKKIPGETTDKFLQRLTHLALNEKGLTRIANLRPCVGLRVLYLYDNKISRLENLEFAQELTHLYLQNNEIESVDGLALRKLKKLYLDGNRIRYVKGLEGCENLEELNLGRQRLPRGEGLEFDRKTLEYISGSLCVLKAPNCGIKDLALPALECLTYLEELDLTNNQITHLEALESFMPHCQHLSEVDFRGNPVTKKPKYRNKVIIMSDRAKVVDNKDISGQERQFLLRLAAHTQRKSGRRGPENTQMPEPGDLSREADRGAPLPQSFSGTGAPAGFKMQRRPSDTGRGTSGSGARGVLNPPNEAMDHLSVAGSFVTRQ</sequence>
<dbReference type="SMART" id="SM00369">
    <property type="entry name" value="LRR_TYP"/>
    <property type="match status" value="3"/>
</dbReference>
<dbReference type="Gene3D" id="1.25.10.10">
    <property type="entry name" value="Leucine-rich Repeat Variant"/>
    <property type="match status" value="1"/>
</dbReference>
<gene>
    <name evidence="5" type="ORF">CYMTET_52839</name>
</gene>
<dbReference type="SMART" id="SM00365">
    <property type="entry name" value="LRR_SD22"/>
    <property type="match status" value="4"/>
</dbReference>
<dbReference type="InterPro" id="IPR011989">
    <property type="entry name" value="ARM-like"/>
</dbReference>
<dbReference type="SUPFAM" id="SSF52058">
    <property type="entry name" value="L domain-like"/>
    <property type="match status" value="1"/>
</dbReference>
<evidence type="ECO:0000313" key="5">
    <source>
        <dbReference type="EMBL" id="KAK3237053.1"/>
    </source>
</evidence>
<keyword evidence="2" id="KW-0433">Leucine-rich repeat</keyword>
<comment type="subcellular location">
    <subcellularLocation>
        <location evidence="1">Cytoplasm</location>
        <location evidence="1">Cytoskeleton</location>
        <location evidence="1">Cilium axoneme</location>
    </subcellularLocation>
</comment>
<feature type="region of interest" description="Disordered" evidence="4">
    <location>
        <begin position="290"/>
        <end position="324"/>
    </location>
</feature>